<name>A0AA38LNT9_TAXCH</name>
<reference evidence="4 5" key="1">
    <citation type="journal article" date="2021" name="Nat. Plants">
        <title>The Taxus genome provides insights into paclitaxel biosynthesis.</title>
        <authorList>
            <person name="Xiong X."/>
            <person name="Gou J."/>
            <person name="Liao Q."/>
            <person name="Li Y."/>
            <person name="Zhou Q."/>
            <person name="Bi G."/>
            <person name="Li C."/>
            <person name="Du R."/>
            <person name="Wang X."/>
            <person name="Sun T."/>
            <person name="Guo L."/>
            <person name="Liang H."/>
            <person name="Lu P."/>
            <person name="Wu Y."/>
            <person name="Zhang Z."/>
            <person name="Ro D.K."/>
            <person name="Shang Y."/>
            <person name="Huang S."/>
            <person name="Yan J."/>
        </authorList>
    </citation>
    <scope>NUCLEOTIDE SEQUENCE [LARGE SCALE GENOMIC DNA]</scope>
    <source>
        <strain evidence="4">Ta-2019</strain>
    </source>
</reference>
<feature type="coiled-coil region" evidence="2">
    <location>
        <begin position="33"/>
        <end position="60"/>
    </location>
</feature>
<evidence type="ECO:0000313" key="4">
    <source>
        <dbReference type="EMBL" id="KAH9330756.1"/>
    </source>
</evidence>
<feature type="non-terminal residue" evidence="4">
    <location>
        <position position="92"/>
    </location>
</feature>
<evidence type="ECO:0000256" key="1">
    <source>
        <dbReference type="ARBA" id="ARBA00005474"/>
    </source>
</evidence>
<dbReference type="Pfam" id="PF03195">
    <property type="entry name" value="LOB"/>
    <property type="match status" value="1"/>
</dbReference>
<dbReference type="PROSITE" id="PS50891">
    <property type="entry name" value="LOB"/>
    <property type="match status" value="1"/>
</dbReference>
<gene>
    <name evidence="4" type="ORF">KI387_002864</name>
</gene>
<accession>A0AA38LNT9</accession>
<keyword evidence="2" id="KW-0175">Coiled coil</keyword>
<sequence length="92" mass="10223">GVEDYQKMDVVNSIVYEASTRVKDPIHGCAGVVHQMQKKISKLEAQLAATQAEVVSMRSKRDELASLVIAGSHVLHPPQEDDNDQLLEPLWE</sequence>
<dbReference type="Proteomes" id="UP000824469">
    <property type="component" value="Unassembled WGS sequence"/>
</dbReference>
<evidence type="ECO:0000259" key="3">
    <source>
        <dbReference type="PROSITE" id="PS50891"/>
    </source>
</evidence>
<dbReference type="PANTHER" id="PTHR31301:SF206">
    <property type="entry name" value="LOB DOMAIN-CONTAINING PROTEIN 1"/>
    <property type="match status" value="1"/>
</dbReference>
<dbReference type="EMBL" id="JAHRHJ020000001">
    <property type="protein sequence ID" value="KAH9330756.1"/>
    <property type="molecule type" value="Genomic_DNA"/>
</dbReference>
<proteinExistence type="inferred from homology"/>
<protein>
    <recommendedName>
        <fullName evidence="3">LOB domain-containing protein</fullName>
    </recommendedName>
</protein>
<organism evidence="4 5">
    <name type="scientific">Taxus chinensis</name>
    <name type="common">Chinese yew</name>
    <name type="synonym">Taxus wallichiana var. chinensis</name>
    <dbReference type="NCBI Taxonomy" id="29808"/>
    <lineage>
        <taxon>Eukaryota</taxon>
        <taxon>Viridiplantae</taxon>
        <taxon>Streptophyta</taxon>
        <taxon>Embryophyta</taxon>
        <taxon>Tracheophyta</taxon>
        <taxon>Spermatophyta</taxon>
        <taxon>Pinopsida</taxon>
        <taxon>Pinidae</taxon>
        <taxon>Conifers II</taxon>
        <taxon>Cupressales</taxon>
        <taxon>Taxaceae</taxon>
        <taxon>Taxus</taxon>
    </lineage>
</organism>
<keyword evidence="5" id="KW-1185">Reference proteome</keyword>
<comment type="caution">
    <text evidence="4">The sequence shown here is derived from an EMBL/GenBank/DDBJ whole genome shotgun (WGS) entry which is preliminary data.</text>
</comment>
<feature type="non-terminal residue" evidence="4">
    <location>
        <position position="1"/>
    </location>
</feature>
<evidence type="ECO:0000313" key="5">
    <source>
        <dbReference type="Proteomes" id="UP000824469"/>
    </source>
</evidence>
<dbReference type="PANTHER" id="PTHR31301">
    <property type="entry name" value="LOB DOMAIN-CONTAINING PROTEIN 4-RELATED"/>
    <property type="match status" value="1"/>
</dbReference>
<feature type="domain" description="LOB" evidence="3">
    <location>
        <begin position="1"/>
        <end position="54"/>
    </location>
</feature>
<evidence type="ECO:0000256" key="2">
    <source>
        <dbReference type="SAM" id="Coils"/>
    </source>
</evidence>
<comment type="similarity">
    <text evidence="1">Belongs to the LOB domain-containing protein family.</text>
</comment>
<dbReference type="OMA" id="DPVYECA"/>
<dbReference type="InterPro" id="IPR004883">
    <property type="entry name" value="LOB"/>
</dbReference>
<dbReference type="AlphaFoldDB" id="A0AA38LNT9"/>